<organism evidence="2 3">
    <name type="scientific">Saccharopolyspora mangrovi</name>
    <dbReference type="NCBI Taxonomy" id="3082379"/>
    <lineage>
        <taxon>Bacteria</taxon>
        <taxon>Bacillati</taxon>
        <taxon>Actinomycetota</taxon>
        <taxon>Actinomycetes</taxon>
        <taxon>Pseudonocardiales</taxon>
        <taxon>Pseudonocardiaceae</taxon>
        <taxon>Saccharopolyspora</taxon>
    </lineage>
</organism>
<gene>
    <name evidence="2" type="ORF">R4I43_27485</name>
</gene>
<feature type="domain" description="NadR/Ttd14 AAA" evidence="1">
    <location>
        <begin position="4"/>
        <end position="166"/>
    </location>
</feature>
<evidence type="ECO:0000259" key="1">
    <source>
        <dbReference type="Pfam" id="PF13521"/>
    </source>
</evidence>
<name>A0ABU6AHV3_9PSEU</name>
<dbReference type="Pfam" id="PF13521">
    <property type="entry name" value="AAA_28"/>
    <property type="match status" value="1"/>
</dbReference>
<protein>
    <submittedName>
        <fullName evidence="2">AAA family ATPase</fullName>
    </submittedName>
</protein>
<dbReference type="InterPro" id="IPR038727">
    <property type="entry name" value="NadR/Ttd14_AAA_dom"/>
</dbReference>
<evidence type="ECO:0000313" key="3">
    <source>
        <dbReference type="Proteomes" id="UP001327093"/>
    </source>
</evidence>
<accession>A0ABU6AHV3</accession>
<evidence type="ECO:0000313" key="2">
    <source>
        <dbReference type="EMBL" id="MEB3371154.1"/>
    </source>
</evidence>
<reference evidence="2 3" key="1">
    <citation type="submission" date="2023-10" db="EMBL/GenBank/DDBJ databases">
        <title>Saccharopolyspora sp. nov., isolated from mangrove soil.</title>
        <authorList>
            <person name="Lu Y."/>
            <person name="Liu W."/>
        </authorList>
    </citation>
    <scope>NUCLEOTIDE SEQUENCE [LARGE SCALE GENOMIC DNA]</scope>
    <source>
        <strain evidence="2 3">S2-29</strain>
    </source>
</reference>
<dbReference type="Gene3D" id="3.40.50.300">
    <property type="entry name" value="P-loop containing nucleotide triphosphate hydrolases"/>
    <property type="match status" value="1"/>
</dbReference>
<dbReference type="RefSeq" id="WP_324268590.1">
    <property type="nucleotide sequence ID" value="NZ_JAWLNX010000025.1"/>
</dbReference>
<keyword evidence="3" id="KW-1185">Reference proteome</keyword>
<sequence>MPGYVLTGAPGAGKTALLRLLEVEGHDVVEEAATDVIALEQALGNDEPWTEEAFIDKVLLLQQQRAARVTSGSAFFDRSPVCTLALSRYLGFAPPRRLLDEVERVASGSTYATTVFLVRNQGFLTPTEARQIDLQESLVFERVHEEVYRELGFDVVDVPAAPLHERASLIERAVAGG</sequence>
<dbReference type="InterPro" id="IPR027417">
    <property type="entry name" value="P-loop_NTPase"/>
</dbReference>
<proteinExistence type="predicted"/>
<dbReference type="EMBL" id="JAWLNX010000025">
    <property type="protein sequence ID" value="MEB3371154.1"/>
    <property type="molecule type" value="Genomic_DNA"/>
</dbReference>
<comment type="caution">
    <text evidence="2">The sequence shown here is derived from an EMBL/GenBank/DDBJ whole genome shotgun (WGS) entry which is preliminary data.</text>
</comment>
<dbReference type="Proteomes" id="UP001327093">
    <property type="component" value="Unassembled WGS sequence"/>
</dbReference>